<dbReference type="PANTHER" id="PTHR43130:SF3">
    <property type="entry name" value="HTH-TYPE TRANSCRIPTIONAL REGULATOR RV1931C"/>
    <property type="match status" value="1"/>
</dbReference>
<dbReference type="SUPFAM" id="SSF46689">
    <property type="entry name" value="Homeodomain-like"/>
    <property type="match status" value="2"/>
</dbReference>
<dbReference type="Pfam" id="PF01965">
    <property type="entry name" value="DJ-1_PfpI"/>
    <property type="match status" value="1"/>
</dbReference>
<evidence type="ECO:0000259" key="4">
    <source>
        <dbReference type="PROSITE" id="PS01124"/>
    </source>
</evidence>
<dbReference type="PANTHER" id="PTHR43130">
    <property type="entry name" value="ARAC-FAMILY TRANSCRIPTIONAL REGULATOR"/>
    <property type="match status" value="1"/>
</dbReference>
<keyword evidence="3" id="KW-0804">Transcription</keyword>
<gene>
    <name evidence="5" type="ORF">E2F48_14135</name>
</gene>
<dbReference type="InterPro" id="IPR009057">
    <property type="entry name" value="Homeodomain-like_sf"/>
</dbReference>
<evidence type="ECO:0000256" key="1">
    <source>
        <dbReference type="ARBA" id="ARBA00023015"/>
    </source>
</evidence>
<dbReference type="Gene3D" id="3.40.50.880">
    <property type="match status" value="1"/>
</dbReference>
<dbReference type="InterPro" id="IPR002818">
    <property type="entry name" value="DJ-1/PfpI"/>
</dbReference>
<organism evidence="5 6">
    <name type="scientific">Arthrobacter crusticola</name>
    <dbReference type="NCBI Taxonomy" id="2547960"/>
    <lineage>
        <taxon>Bacteria</taxon>
        <taxon>Bacillati</taxon>
        <taxon>Actinomycetota</taxon>
        <taxon>Actinomycetes</taxon>
        <taxon>Micrococcales</taxon>
        <taxon>Micrococcaceae</taxon>
        <taxon>Arthrobacter</taxon>
    </lineage>
</organism>
<dbReference type="AlphaFoldDB" id="A0A4R5TMT5"/>
<dbReference type="PROSITE" id="PS01124">
    <property type="entry name" value="HTH_ARAC_FAMILY_2"/>
    <property type="match status" value="1"/>
</dbReference>
<evidence type="ECO:0000313" key="5">
    <source>
        <dbReference type="EMBL" id="TDK23931.1"/>
    </source>
</evidence>
<keyword evidence="1" id="KW-0805">Transcription regulation</keyword>
<keyword evidence="2" id="KW-0238">DNA-binding</keyword>
<proteinExistence type="predicted"/>
<dbReference type="Pfam" id="PF12833">
    <property type="entry name" value="HTH_18"/>
    <property type="match status" value="1"/>
</dbReference>
<protein>
    <submittedName>
        <fullName evidence="5">GlxA family transcriptional regulator</fullName>
    </submittedName>
</protein>
<dbReference type="GO" id="GO:0043565">
    <property type="term" value="F:sequence-specific DNA binding"/>
    <property type="evidence" value="ECO:0007669"/>
    <property type="project" value="InterPro"/>
</dbReference>
<dbReference type="Proteomes" id="UP000295411">
    <property type="component" value="Unassembled WGS sequence"/>
</dbReference>
<feature type="domain" description="HTH araC/xylS-type" evidence="4">
    <location>
        <begin position="230"/>
        <end position="328"/>
    </location>
</feature>
<dbReference type="OrthoDB" id="3992151at2"/>
<dbReference type="InterPro" id="IPR052158">
    <property type="entry name" value="INH-QAR"/>
</dbReference>
<evidence type="ECO:0000313" key="6">
    <source>
        <dbReference type="Proteomes" id="UP000295411"/>
    </source>
</evidence>
<dbReference type="EMBL" id="SMTK01000005">
    <property type="protein sequence ID" value="TDK23931.1"/>
    <property type="molecule type" value="Genomic_DNA"/>
</dbReference>
<dbReference type="InterPro" id="IPR018062">
    <property type="entry name" value="HTH_AraC-typ_CS"/>
</dbReference>
<accession>A0A4R5TMT5</accession>
<dbReference type="CDD" id="cd03137">
    <property type="entry name" value="GATase1_AraC_1"/>
    <property type="match status" value="1"/>
</dbReference>
<keyword evidence="6" id="KW-1185">Reference proteome</keyword>
<dbReference type="GO" id="GO:0003700">
    <property type="term" value="F:DNA-binding transcription factor activity"/>
    <property type="evidence" value="ECO:0007669"/>
    <property type="project" value="InterPro"/>
</dbReference>
<dbReference type="RefSeq" id="WP_133404616.1">
    <property type="nucleotide sequence ID" value="NZ_SMTK01000005.1"/>
</dbReference>
<dbReference type="Gene3D" id="1.10.10.60">
    <property type="entry name" value="Homeodomain-like"/>
    <property type="match status" value="1"/>
</dbReference>
<dbReference type="InterPro" id="IPR029062">
    <property type="entry name" value="Class_I_gatase-like"/>
</dbReference>
<dbReference type="SUPFAM" id="SSF52317">
    <property type="entry name" value="Class I glutamine amidotransferase-like"/>
    <property type="match status" value="1"/>
</dbReference>
<comment type="caution">
    <text evidence="5">The sequence shown here is derived from an EMBL/GenBank/DDBJ whole genome shotgun (WGS) entry which is preliminary data.</text>
</comment>
<dbReference type="InterPro" id="IPR018060">
    <property type="entry name" value="HTH_AraC"/>
</dbReference>
<dbReference type="SMART" id="SM00342">
    <property type="entry name" value="HTH_ARAC"/>
    <property type="match status" value="1"/>
</dbReference>
<name>A0A4R5TMT5_9MICC</name>
<evidence type="ECO:0000256" key="3">
    <source>
        <dbReference type="ARBA" id="ARBA00023163"/>
    </source>
</evidence>
<evidence type="ECO:0000256" key="2">
    <source>
        <dbReference type="ARBA" id="ARBA00023125"/>
    </source>
</evidence>
<dbReference type="PROSITE" id="PS00041">
    <property type="entry name" value="HTH_ARAC_FAMILY_1"/>
    <property type="match status" value="1"/>
</dbReference>
<reference evidence="5 6" key="1">
    <citation type="submission" date="2019-03" db="EMBL/GenBank/DDBJ databases">
        <title>Arthrobacter sp. nov., an bacterium isolated from biocrust in Mu Us Desert.</title>
        <authorList>
            <person name="Lixiong L."/>
        </authorList>
    </citation>
    <scope>NUCLEOTIDE SEQUENCE [LARGE SCALE GENOMIC DNA]</scope>
    <source>
        <strain evidence="5 6">SLN-3</strain>
    </source>
</reference>
<sequence>MDPRQPSPVGAATVVEQHHVVVLLYNGVQLLDVTGPIDAFSSANAFGASYAITNVSISGEDVITSSGARFGVDSALSELPASIGTLLVPGSPNWRSSISNTALLDAIRLLSARSKRTVSICAGAFPLAATGLLQGRRVATHWKLAAQLARAFPKVHVDSASIFVRDGKFVTSAGVTAGIDLTLSLIEQDAGSELAREVAKDLVVFMARPGNQSQFSVRLDALRTEHSVVQTVLDLITENPRRKYSLAVLAAAVGVSTRHLTRIFREETGKSPLHFVNRIRLEAACTLLHSTNLPLSTVATKSGVGSSESLRRLFLRELGITPGTYRARFKTTEQPYQEDSAHPATRAKEEYLGGLNATL</sequence>